<keyword evidence="3" id="KW-1185">Reference proteome</keyword>
<feature type="chain" id="PRO_5042198512" evidence="1">
    <location>
        <begin position="25"/>
        <end position="86"/>
    </location>
</feature>
<evidence type="ECO:0000313" key="3">
    <source>
        <dbReference type="Proteomes" id="UP001233172"/>
    </source>
</evidence>
<organism evidence="2 3">
    <name type="scientific">Biomphalaria pfeifferi</name>
    <name type="common">Bloodfluke planorb</name>
    <name type="synonym">Freshwater snail</name>
    <dbReference type="NCBI Taxonomy" id="112525"/>
    <lineage>
        <taxon>Eukaryota</taxon>
        <taxon>Metazoa</taxon>
        <taxon>Spiralia</taxon>
        <taxon>Lophotrochozoa</taxon>
        <taxon>Mollusca</taxon>
        <taxon>Gastropoda</taxon>
        <taxon>Heterobranchia</taxon>
        <taxon>Euthyneura</taxon>
        <taxon>Panpulmonata</taxon>
        <taxon>Hygrophila</taxon>
        <taxon>Lymnaeoidea</taxon>
        <taxon>Planorbidae</taxon>
        <taxon>Biomphalaria</taxon>
    </lineage>
</organism>
<evidence type="ECO:0000313" key="2">
    <source>
        <dbReference type="EMBL" id="KAK0061582.1"/>
    </source>
</evidence>
<accession>A0AAD8BWW9</accession>
<proteinExistence type="predicted"/>
<gene>
    <name evidence="2" type="ORF">Bpfe_008964</name>
</gene>
<sequence>MAKSITLSLVSLQIVSLFSPDGKALLTFRQETPGEHVDLNEVLKALGIEGKVEVEDHGAAECGAEACVMPSRPKQISLLKYILEQG</sequence>
<keyword evidence="1" id="KW-0732">Signal</keyword>
<feature type="signal peptide" evidence="1">
    <location>
        <begin position="1"/>
        <end position="24"/>
    </location>
</feature>
<evidence type="ECO:0000256" key="1">
    <source>
        <dbReference type="SAM" id="SignalP"/>
    </source>
</evidence>
<reference evidence="2" key="1">
    <citation type="journal article" date="2023" name="PLoS Negl. Trop. Dis.">
        <title>A genome sequence for Biomphalaria pfeifferi, the major vector snail for the human-infecting parasite Schistosoma mansoni.</title>
        <authorList>
            <person name="Bu L."/>
            <person name="Lu L."/>
            <person name="Laidemitt M.R."/>
            <person name="Zhang S.M."/>
            <person name="Mutuku M."/>
            <person name="Mkoji G."/>
            <person name="Steinauer M."/>
            <person name="Loker E.S."/>
        </authorList>
    </citation>
    <scope>NUCLEOTIDE SEQUENCE</scope>
    <source>
        <strain evidence="2">KasaAsao</strain>
    </source>
</reference>
<protein>
    <submittedName>
        <fullName evidence="2">Prostamide/prostaglandin F synthase</fullName>
    </submittedName>
</protein>
<name>A0AAD8BWW9_BIOPF</name>
<dbReference type="AlphaFoldDB" id="A0AAD8BWW9"/>
<dbReference type="Proteomes" id="UP001233172">
    <property type="component" value="Unassembled WGS sequence"/>
</dbReference>
<reference evidence="2" key="2">
    <citation type="submission" date="2023-04" db="EMBL/GenBank/DDBJ databases">
        <authorList>
            <person name="Bu L."/>
            <person name="Lu L."/>
            <person name="Laidemitt M.R."/>
            <person name="Zhang S.M."/>
            <person name="Mutuku M."/>
            <person name="Mkoji G."/>
            <person name="Steinauer M."/>
            <person name="Loker E.S."/>
        </authorList>
    </citation>
    <scope>NUCLEOTIDE SEQUENCE</scope>
    <source>
        <strain evidence="2">KasaAsao</strain>
        <tissue evidence="2">Whole Snail</tissue>
    </source>
</reference>
<dbReference type="EMBL" id="JASAOG010000029">
    <property type="protein sequence ID" value="KAK0061582.1"/>
    <property type="molecule type" value="Genomic_DNA"/>
</dbReference>
<comment type="caution">
    <text evidence="2">The sequence shown here is derived from an EMBL/GenBank/DDBJ whole genome shotgun (WGS) entry which is preliminary data.</text>
</comment>